<accession>A0A7W9SRJ7</accession>
<comment type="caution">
    <text evidence="1">The sequence shown here is derived from an EMBL/GenBank/DDBJ whole genome shotgun (WGS) entry which is preliminary data.</text>
</comment>
<gene>
    <name evidence="1" type="ORF">HNQ39_002739</name>
</gene>
<dbReference type="RefSeq" id="WP_184196839.1">
    <property type="nucleotide sequence ID" value="NZ_JACHGW010000002.1"/>
</dbReference>
<protein>
    <recommendedName>
        <fullName evidence="3">Extracellular solute-binding protein</fullName>
    </recommendedName>
</protein>
<sequence length="333" mass="35941">MKKFIGLILLLTVVGVAALLTRTKPSSDTKTIVLRGSVGGEKSALLADPAFVQLLKARYGLVLETDKRGSLEMVTDPSTTGKDFLWPSSTVALALYKDSGKPLVASENVLNSPLVLYTWAKVADTLERQQLDFPKLIAAAEAGKSWKDLGLPELYGKVVLYTTDPVKSSSGNLYAGLLQTLLGTNSTPRVKALIAAQGFQESSSDTLFAQYVSRGIGDKPIIVGYEAQLIDFARTSPEKYAAQRAQLRVLYLKPTVWSSHPILAITENGKKLIAALQDPEIQKLAWERHGFRSATGALNDPKACGVEGVPATIESVVPVPDSKHLQILLDALR</sequence>
<evidence type="ECO:0000313" key="1">
    <source>
        <dbReference type="EMBL" id="MBB6050948.1"/>
    </source>
</evidence>
<reference evidence="1 2" key="1">
    <citation type="submission" date="2020-08" db="EMBL/GenBank/DDBJ databases">
        <title>Genomic Encyclopedia of Type Strains, Phase IV (KMG-IV): sequencing the most valuable type-strain genomes for metagenomic binning, comparative biology and taxonomic classification.</title>
        <authorList>
            <person name="Goeker M."/>
        </authorList>
    </citation>
    <scope>NUCLEOTIDE SEQUENCE [LARGE SCALE GENOMIC DNA]</scope>
    <source>
        <strain evidence="1 2">DSM 23562</strain>
    </source>
</reference>
<organism evidence="1 2">
    <name type="scientific">Armatimonas rosea</name>
    <dbReference type="NCBI Taxonomy" id="685828"/>
    <lineage>
        <taxon>Bacteria</taxon>
        <taxon>Bacillati</taxon>
        <taxon>Armatimonadota</taxon>
        <taxon>Armatimonadia</taxon>
        <taxon>Armatimonadales</taxon>
        <taxon>Armatimonadaceae</taxon>
        <taxon>Armatimonas</taxon>
    </lineage>
</organism>
<name>A0A7W9SRJ7_ARMRO</name>
<evidence type="ECO:0000313" key="2">
    <source>
        <dbReference type="Proteomes" id="UP000520814"/>
    </source>
</evidence>
<dbReference type="Gene3D" id="3.40.190.10">
    <property type="entry name" value="Periplasmic binding protein-like II"/>
    <property type="match status" value="1"/>
</dbReference>
<keyword evidence="2" id="KW-1185">Reference proteome</keyword>
<dbReference type="EMBL" id="JACHGW010000002">
    <property type="protein sequence ID" value="MBB6050948.1"/>
    <property type="molecule type" value="Genomic_DNA"/>
</dbReference>
<dbReference type="AlphaFoldDB" id="A0A7W9SRJ7"/>
<evidence type="ECO:0008006" key="3">
    <source>
        <dbReference type="Google" id="ProtNLM"/>
    </source>
</evidence>
<dbReference type="Proteomes" id="UP000520814">
    <property type="component" value="Unassembled WGS sequence"/>
</dbReference>
<proteinExistence type="predicted"/>
<dbReference type="SUPFAM" id="SSF53850">
    <property type="entry name" value="Periplasmic binding protein-like II"/>
    <property type="match status" value="1"/>
</dbReference>